<evidence type="ECO:0000256" key="5">
    <source>
        <dbReference type="ARBA" id="ARBA00023136"/>
    </source>
</evidence>
<evidence type="ECO:0000256" key="2">
    <source>
        <dbReference type="ARBA" id="ARBA00006843"/>
    </source>
</evidence>
<gene>
    <name evidence="7" type="ORF">AAFF_G00095330</name>
</gene>
<keyword evidence="4 6" id="KW-1133">Transmembrane helix</keyword>
<dbReference type="InterPro" id="IPR007593">
    <property type="entry name" value="CD225/Dispanin_fam"/>
</dbReference>
<evidence type="ECO:0008006" key="9">
    <source>
        <dbReference type="Google" id="ProtNLM"/>
    </source>
</evidence>
<proteinExistence type="inferred from homology"/>
<organism evidence="7 8">
    <name type="scientific">Aldrovandia affinis</name>
    <dbReference type="NCBI Taxonomy" id="143900"/>
    <lineage>
        <taxon>Eukaryota</taxon>
        <taxon>Metazoa</taxon>
        <taxon>Chordata</taxon>
        <taxon>Craniata</taxon>
        <taxon>Vertebrata</taxon>
        <taxon>Euteleostomi</taxon>
        <taxon>Actinopterygii</taxon>
        <taxon>Neopterygii</taxon>
        <taxon>Teleostei</taxon>
        <taxon>Notacanthiformes</taxon>
        <taxon>Halosauridae</taxon>
        <taxon>Aldrovandia</taxon>
    </lineage>
</organism>
<dbReference type="PANTHER" id="PTHR14948">
    <property type="entry name" value="NG5"/>
    <property type="match status" value="1"/>
</dbReference>
<feature type="transmembrane region" description="Helical" evidence="6">
    <location>
        <begin position="12"/>
        <end position="38"/>
    </location>
</feature>
<reference evidence="7" key="1">
    <citation type="journal article" date="2023" name="Science">
        <title>Genome structures resolve the early diversification of teleost fishes.</title>
        <authorList>
            <person name="Parey E."/>
            <person name="Louis A."/>
            <person name="Montfort J."/>
            <person name="Bouchez O."/>
            <person name="Roques C."/>
            <person name="Iampietro C."/>
            <person name="Lluch J."/>
            <person name="Castinel A."/>
            <person name="Donnadieu C."/>
            <person name="Desvignes T."/>
            <person name="Floi Bucao C."/>
            <person name="Jouanno E."/>
            <person name="Wen M."/>
            <person name="Mejri S."/>
            <person name="Dirks R."/>
            <person name="Jansen H."/>
            <person name="Henkel C."/>
            <person name="Chen W.J."/>
            <person name="Zahm M."/>
            <person name="Cabau C."/>
            <person name="Klopp C."/>
            <person name="Thompson A.W."/>
            <person name="Robinson-Rechavi M."/>
            <person name="Braasch I."/>
            <person name="Lecointre G."/>
            <person name="Bobe J."/>
            <person name="Postlethwait J.H."/>
            <person name="Berthelot C."/>
            <person name="Roest Crollius H."/>
            <person name="Guiguen Y."/>
        </authorList>
    </citation>
    <scope>NUCLEOTIDE SEQUENCE</scope>
    <source>
        <strain evidence="7">NC1722</strain>
    </source>
</reference>
<keyword evidence="3 6" id="KW-0812">Transmembrane</keyword>
<comment type="similarity">
    <text evidence="2">Belongs to the CD225/Dispanin family.</text>
</comment>
<evidence type="ECO:0000256" key="4">
    <source>
        <dbReference type="ARBA" id="ARBA00022989"/>
    </source>
</evidence>
<dbReference type="EMBL" id="JAINUG010000160">
    <property type="protein sequence ID" value="KAJ8391266.1"/>
    <property type="molecule type" value="Genomic_DNA"/>
</dbReference>
<protein>
    <recommendedName>
        <fullName evidence="9">Interferon-induced transmembrane protein</fullName>
    </recommendedName>
</protein>
<keyword evidence="5 6" id="KW-0472">Membrane</keyword>
<comment type="subcellular location">
    <subcellularLocation>
        <location evidence="1">Membrane</location>
    </subcellularLocation>
</comment>
<evidence type="ECO:0000313" key="8">
    <source>
        <dbReference type="Proteomes" id="UP001221898"/>
    </source>
</evidence>
<evidence type="ECO:0000256" key="3">
    <source>
        <dbReference type="ARBA" id="ARBA00022692"/>
    </source>
</evidence>
<dbReference type="PANTHER" id="PTHR14948:SF46">
    <property type="entry name" value="DISPANIN SUBFAMILY A MEMBER 2B-LIKE-RELATED"/>
    <property type="match status" value="1"/>
</dbReference>
<feature type="transmembrane region" description="Helical" evidence="6">
    <location>
        <begin position="58"/>
        <end position="80"/>
    </location>
</feature>
<keyword evidence="8" id="KW-1185">Reference proteome</keyword>
<evidence type="ECO:0000313" key="7">
    <source>
        <dbReference type="EMBL" id="KAJ8391266.1"/>
    </source>
</evidence>
<dbReference type="GO" id="GO:0016020">
    <property type="term" value="C:membrane"/>
    <property type="evidence" value="ECO:0007669"/>
    <property type="project" value="UniProtKB-SubCell"/>
</dbReference>
<dbReference type="InterPro" id="IPR051423">
    <property type="entry name" value="CD225/Dispanin"/>
</dbReference>
<sequence>MDGTRSQVPTYLVWSIFNTLCCCCPIGIAAIVCSTRVSGANNVGDTTRAQEASRIAKILNIVGLVLGIILIIIFVVLRVLGSFQDSRRR</sequence>
<comment type="caution">
    <text evidence="7">The sequence shown here is derived from an EMBL/GenBank/DDBJ whole genome shotgun (WGS) entry which is preliminary data.</text>
</comment>
<name>A0AAD7RYE9_9TELE</name>
<dbReference type="Pfam" id="PF04505">
    <property type="entry name" value="CD225"/>
    <property type="match status" value="1"/>
</dbReference>
<dbReference type="AlphaFoldDB" id="A0AAD7RYE9"/>
<accession>A0AAD7RYE9</accession>
<evidence type="ECO:0000256" key="1">
    <source>
        <dbReference type="ARBA" id="ARBA00004370"/>
    </source>
</evidence>
<dbReference type="Proteomes" id="UP001221898">
    <property type="component" value="Unassembled WGS sequence"/>
</dbReference>
<evidence type="ECO:0000256" key="6">
    <source>
        <dbReference type="SAM" id="Phobius"/>
    </source>
</evidence>